<dbReference type="SUPFAM" id="SSF53756">
    <property type="entry name" value="UDP-Glycosyltransferase/glycogen phosphorylase"/>
    <property type="match status" value="1"/>
</dbReference>
<sequence>MADCRKKIVHLCLASFFIDNYSYQENILPRYHKIMGYDVTIIASLVSFDKNGRYILLPHEDQYCTIDGCKVLRVNYNSFFYKFNKLLRRYNSLYSLLMNERPDIIFIHGVQFLDITKVLRYKRHFPLVKLYCDNHADWINSATNFISKNILHKIVWKYCAKKLEPHVECFYGVTPLRCEFLSKMYKLPADRIRLLPMGVDDLAIPWGDRDEINLSIRSSLSISVDDFLIVTGGKIDEKKNIHMLIKAVKKLSYENIHLIIFGTIATSFKKDMEQLLHLPNVYFVGWKNSEQVMKYLLSADLAIFPGTHSVLWEQAVGLGLPSVFKYWNGMTHVDGGGNCSFLKSDNVDEIADVIEQIYLFPKAFQQMKNSALAFSANFHYSNIAKKSIENV</sequence>
<feature type="domain" description="Glycosyl transferase family 1" evidence="1">
    <location>
        <begin position="216"/>
        <end position="369"/>
    </location>
</feature>
<dbReference type="InterPro" id="IPR050194">
    <property type="entry name" value="Glycosyltransferase_grp1"/>
</dbReference>
<dbReference type="EMBL" id="AGXG01000072">
    <property type="protein sequence ID" value="EIY28978.1"/>
    <property type="molecule type" value="Genomic_DNA"/>
</dbReference>
<evidence type="ECO:0000259" key="1">
    <source>
        <dbReference type="Pfam" id="PF00534"/>
    </source>
</evidence>
<name>I9QIF7_9BACE</name>
<dbReference type="PANTHER" id="PTHR45947:SF3">
    <property type="entry name" value="SULFOQUINOVOSYL TRANSFERASE SQD2"/>
    <property type="match status" value="1"/>
</dbReference>
<dbReference type="CDD" id="cd03801">
    <property type="entry name" value="GT4_PimA-like"/>
    <property type="match status" value="1"/>
</dbReference>
<dbReference type="RefSeq" id="WP_007217704.1">
    <property type="nucleotide sequence ID" value="NZ_JH724087.1"/>
</dbReference>
<protein>
    <recommendedName>
        <fullName evidence="5">Glycosyltransferase subfamily 4-like N-terminal domain-containing protein</fullName>
    </recommendedName>
</protein>
<dbReference type="InterPro" id="IPR001296">
    <property type="entry name" value="Glyco_trans_1"/>
</dbReference>
<evidence type="ECO:0000313" key="4">
    <source>
        <dbReference type="Proteomes" id="UP000003741"/>
    </source>
</evidence>
<reference evidence="3 4" key="1">
    <citation type="submission" date="2012-02" db="EMBL/GenBank/DDBJ databases">
        <title>The Genome Sequence of Bacteroides cellulosilyticus CL02T12C19.</title>
        <authorList>
            <consortium name="The Broad Institute Genome Sequencing Platform"/>
            <person name="Earl A."/>
            <person name="Ward D."/>
            <person name="Feldgarden M."/>
            <person name="Gevers D."/>
            <person name="Zitomersky N.L."/>
            <person name="Coyne M.J."/>
            <person name="Comstock L.E."/>
            <person name="Young S.K."/>
            <person name="Zeng Q."/>
            <person name="Gargeya S."/>
            <person name="Fitzgerald M."/>
            <person name="Haas B."/>
            <person name="Abouelleil A."/>
            <person name="Alvarado L."/>
            <person name="Arachchi H.M."/>
            <person name="Berlin A."/>
            <person name="Chapman S.B."/>
            <person name="Gearin G."/>
            <person name="Goldberg J."/>
            <person name="Griggs A."/>
            <person name="Gujja S."/>
            <person name="Hansen M."/>
            <person name="Heiman D."/>
            <person name="Howarth C."/>
            <person name="Larimer J."/>
            <person name="Lui A."/>
            <person name="MacDonald P.J.P."/>
            <person name="McCowen C."/>
            <person name="Montmayeur A."/>
            <person name="Murphy C."/>
            <person name="Neiman D."/>
            <person name="Pearson M."/>
            <person name="Priest M."/>
            <person name="Roberts A."/>
            <person name="Saif S."/>
            <person name="Shea T."/>
            <person name="Sisk P."/>
            <person name="Stolte C."/>
            <person name="Sykes S."/>
            <person name="Wortman J."/>
            <person name="Nusbaum C."/>
            <person name="Birren B."/>
        </authorList>
    </citation>
    <scope>NUCLEOTIDE SEQUENCE [LARGE SCALE GENOMIC DNA]</scope>
    <source>
        <strain evidence="3 4">CL02T12C19</strain>
    </source>
</reference>
<dbReference type="AlphaFoldDB" id="I9QIF7"/>
<comment type="caution">
    <text evidence="3">The sequence shown here is derived from an EMBL/GenBank/DDBJ whole genome shotgun (WGS) entry which is preliminary data.</text>
</comment>
<accession>I9QIF7</accession>
<dbReference type="Pfam" id="PF13439">
    <property type="entry name" value="Glyco_transf_4"/>
    <property type="match status" value="1"/>
</dbReference>
<dbReference type="HOGENOM" id="CLU_059321_0_0_10"/>
<dbReference type="Proteomes" id="UP000003741">
    <property type="component" value="Unassembled WGS sequence"/>
</dbReference>
<gene>
    <name evidence="3" type="ORF">HMPREF1062_03286</name>
</gene>
<evidence type="ECO:0000259" key="2">
    <source>
        <dbReference type="Pfam" id="PF13439"/>
    </source>
</evidence>
<dbReference type="GO" id="GO:0016757">
    <property type="term" value="F:glycosyltransferase activity"/>
    <property type="evidence" value="ECO:0007669"/>
    <property type="project" value="InterPro"/>
</dbReference>
<dbReference type="InterPro" id="IPR028098">
    <property type="entry name" value="Glyco_trans_4-like_N"/>
</dbReference>
<organism evidence="3 4">
    <name type="scientific">Bacteroides cellulosilyticus CL02T12C19</name>
    <dbReference type="NCBI Taxonomy" id="997874"/>
    <lineage>
        <taxon>Bacteria</taxon>
        <taxon>Pseudomonadati</taxon>
        <taxon>Bacteroidota</taxon>
        <taxon>Bacteroidia</taxon>
        <taxon>Bacteroidales</taxon>
        <taxon>Bacteroidaceae</taxon>
        <taxon>Bacteroides</taxon>
    </lineage>
</organism>
<dbReference type="Gene3D" id="3.40.50.2000">
    <property type="entry name" value="Glycogen Phosphorylase B"/>
    <property type="match status" value="2"/>
</dbReference>
<evidence type="ECO:0008006" key="5">
    <source>
        <dbReference type="Google" id="ProtNLM"/>
    </source>
</evidence>
<dbReference type="PANTHER" id="PTHR45947">
    <property type="entry name" value="SULFOQUINOVOSYL TRANSFERASE SQD2"/>
    <property type="match status" value="1"/>
</dbReference>
<keyword evidence="4" id="KW-1185">Reference proteome</keyword>
<evidence type="ECO:0000313" key="3">
    <source>
        <dbReference type="EMBL" id="EIY28978.1"/>
    </source>
</evidence>
<dbReference type="PATRIC" id="fig|997874.3.peg.3376"/>
<dbReference type="Pfam" id="PF00534">
    <property type="entry name" value="Glycos_transf_1"/>
    <property type="match status" value="1"/>
</dbReference>
<dbReference type="OrthoDB" id="9816424at2"/>
<proteinExistence type="predicted"/>
<feature type="domain" description="Glycosyltransferase subfamily 4-like N-terminal" evidence="2">
    <location>
        <begin position="35"/>
        <end position="200"/>
    </location>
</feature>